<protein>
    <recommendedName>
        <fullName evidence="11">Cytochrome P450</fullName>
    </recommendedName>
</protein>
<evidence type="ECO:0000256" key="7">
    <source>
        <dbReference type="ARBA" id="ARBA00023004"/>
    </source>
</evidence>
<dbReference type="PANTHER" id="PTHR46300">
    <property type="entry name" value="P450, PUTATIVE (EUROFUNG)-RELATED-RELATED"/>
    <property type="match status" value="1"/>
</dbReference>
<name>A0A8H4QM43_9AGAR</name>
<evidence type="ECO:0000256" key="8">
    <source>
        <dbReference type="ARBA" id="ARBA00023033"/>
    </source>
</evidence>
<dbReference type="GO" id="GO:0004497">
    <property type="term" value="F:monooxygenase activity"/>
    <property type="evidence" value="ECO:0007669"/>
    <property type="project" value="UniProtKB-KW"/>
</dbReference>
<reference evidence="9 10" key="1">
    <citation type="submission" date="2019-12" db="EMBL/GenBank/DDBJ databases">
        <authorList>
            <person name="Floudas D."/>
            <person name="Bentzer J."/>
            <person name="Ahren D."/>
            <person name="Johansson T."/>
            <person name="Persson P."/>
            <person name="Tunlid A."/>
        </authorList>
    </citation>
    <scope>NUCLEOTIDE SEQUENCE [LARGE SCALE GENOMIC DNA]</scope>
    <source>
        <strain evidence="9 10">CBS 102.39</strain>
    </source>
</reference>
<dbReference type="InterPro" id="IPR050364">
    <property type="entry name" value="Cytochrome_P450_fung"/>
</dbReference>
<dbReference type="EMBL" id="JAACJL010000045">
    <property type="protein sequence ID" value="KAF4613493.1"/>
    <property type="molecule type" value="Genomic_DNA"/>
</dbReference>
<sequence length="401" mass="45084">MDSQLTLLATLTALTLAFGYLLRARSTSSAPPGPPAHPLLGHALIFPKQLSWERFHAWSKKYNSDIIQLSMLGTNVVILDTLQATKELLDKRSSSYSSRPRMPMVTELMGWDFNLGTMPYGSRWRAHRKLFERSFHANAGALYEPKSLKASRELVESLWHEPERFLDHFRHMAGSVILSVTYGIQTQRDNDPFVKLSEAGIKPVLEAVVPGTYLVDTFPILKYIPDWMPFARFKKVAKEARKASMAMVELPFEHAKRTMVEQNVAPSFVSTRLQNMENAANPEEDEERIKSTAATMYSAGFDNIISTLTGFVLGILENPEAQTKAQKEIDSILLSGELPTFDDKESLPYVTALTMEVFRWAISSPIGAPHMLISDDVYNGYRLKSGSLVFANIWYISSSLP</sequence>
<evidence type="ECO:0000313" key="9">
    <source>
        <dbReference type="EMBL" id="KAF4613493.1"/>
    </source>
</evidence>
<evidence type="ECO:0000256" key="2">
    <source>
        <dbReference type="ARBA" id="ARBA00005179"/>
    </source>
</evidence>
<dbReference type="GO" id="GO:0016705">
    <property type="term" value="F:oxidoreductase activity, acting on paired donors, with incorporation or reduction of molecular oxygen"/>
    <property type="evidence" value="ECO:0007669"/>
    <property type="project" value="InterPro"/>
</dbReference>
<evidence type="ECO:0000313" key="10">
    <source>
        <dbReference type="Proteomes" id="UP000521872"/>
    </source>
</evidence>
<dbReference type="SUPFAM" id="SSF48264">
    <property type="entry name" value="Cytochrome P450"/>
    <property type="match status" value="1"/>
</dbReference>
<dbReference type="GO" id="GO:0005506">
    <property type="term" value="F:iron ion binding"/>
    <property type="evidence" value="ECO:0007669"/>
    <property type="project" value="InterPro"/>
</dbReference>
<evidence type="ECO:0000256" key="1">
    <source>
        <dbReference type="ARBA" id="ARBA00001971"/>
    </source>
</evidence>
<keyword evidence="5" id="KW-0479">Metal-binding</keyword>
<gene>
    <name evidence="9" type="ORF">D9613_007521</name>
</gene>
<evidence type="ECO:0000256" key="4">
    <source>
        <dbReference type="ARBA" id="ARBA00022617"/>
    </source>
</evidence>
<organism evidence="9 10">
    <name type="scientific">Agrocybe pediades</name>
    <dbReference type="NCBI Taxonomy" id="84607"/>
    <lineage>
        <taxon>Eukaryota</taxon>
        <taxon>Fungi</taxon>
        <taxon>Dikarya</taxon>
        <taxon>Basidiomycota</taxon>
        <taxon>Agaricomycotina</taxon>
        <taxon>Agaricomycetes</taxon>
        <taxon>Agaricomycetidae</taxon>
        <taxon>Agaricales</taxon>
        <taxon>Agaricineae</taxon>
        <taxon>Strophariaceae</taxon>
        <taxon>Agrocybe</taxon>
    </lineage>
</organism>
<dbReference type="Gene3D" id="1.10.630.10">
    <property type="entry name" value="Cytochrome P450"/>
    <property type="match status" value="1"/>
</dbReference>
<dbReference type="InterPro" id="IPR002401">
    <property type="entry name" value="Cyt_P450_E_grp-I"/>
</dbReference>
<keyword evidence="8" id="KW-0503">Monooxygenase</keyword>
<keyword evidence="4" id="KW-0349">Heme</keyword>
<accession>A0A8H4QM43</accession>
<dbReference type="Proteomes" id="UP000521872">
    <property type="component" value="Unassembled WGS sequence"/>
</dbReference>
<comment type="pathway">
    <text evidence="2">Secondary metabolite biosynthesis.</text>
</comment>
<dbReference type="GO" id="GO:0020037">
    <property type="term" value="F:heme binding"/>
    <property type="evidence" value="ECO:0007669"/>
    <property type="project" value="InterPro"/>
</dbReference>
<keyword evidence="6" id="KW-0560">Oxidoreductase</keyword>
<evidence type="ECO:0008006" key="11">
    <source>
        <dbReference type="Google" id="ProtNLM"/>
    </source>
</evidence>
<comment type="caution">
    <text evidence="9">The sequence shown here is derived from an EMBL/GenBank/DDBJ whole genome shotgun (WGS) entry which is preliminary data.</text>
</comment>
<evidence type="ECO:0000256" key="3">
    <source>
        <dbReference type="ARBA" id="ARBA00010617"/>
    </source>
</evidence>
<evidence type="ECO:0000256" key="6">
    <source>
        <dbReference type="ARBA" id="ARBA00023002"/>
    </source>
</evidence>
<dbReference type="PANTHER" id="PTHR46300:SF7">
    <property type="entry name" value="P450, PUTATIVE (EUROFUNG)-RELATED"/>
    <property type="match status" value="1"/>
</dbReference>
<keyword evidence="7" id="KW-0408">Iron</keyword>
<dbReference type="Pfam" id="PF00067">
    <property type="entry name" value="p450"/>
    <property type="match status" value="1"/>
</dbReference>
<dbReference type="PRINTS" id="PR00463">
    <property type="entry name" value="EP450I"/>
</dbReference>
<comment type="similarity">
    <text evidence="3">Belongs to the cytochrome P450 family.</text>
</comment>
<dbReference type="InterPro" id="IPR036396">
    <property type="entry name" value="Cyt_P450_sf"/>
</dbReference>
<dbReference type="AlphaFoldDB" id="A0A8H4QM43"/>
<comment type="cofactor">
    <cofactor evidence="1">
        <name>heme</name>
        <dbReference type="ChEBI" id="CHEBI:30413"/>
    </cofactor>
</comment>
<dbReference type="InterPro" id="IPR001128">
    <property type="entry name" value="Cyt_P450"/>
</dbReference>
<evidence type="ECO:0000256" key="5">
    <source>
        <dbReference type="ARBA" id="ARBA00022723"/>
    </source>
</evidence>
<proteinExistence type="inferred from homology"/>
<keyword evidence="10" id="KW-1185">Reference proteome</keyword>